<dbReference type="GO" id="GO:0050661">
    <property type="term" value="F:NADP binding"/>
    <property type="evidence" value="ECO:0007669"/>
    <property type="project" value="TreeGrafter"/>
</dbReference>
<dbReference type="SUPFAM" id="SSF51735">
    <property type="entry name" value="NAD(P)-binding Rossmann-fold domains"/>
    <property type="match status" value="1"/>
</dbReference>
<reference evidence="8 9" key="1">
    <citation type="journal article" date="2015" name="Mol. Plant Microbe Interact.">
        <title>Genome, transcriptome, and functional analyses of Penicillium expansum provide new insights into secondary metabolism and pathogenicity.</title>
        <authorList>
            <person name="Ballester A.R."/>
            <person name="Marcet-Houben M."/>
            <person name="Levin E."/>
            <person name="Sela N."/>
            <person name="Selma-Lazaro C."/>
            <person name="Carmona L."/>
            <person name="Wisniewski M."/>
            <person name="Droby S."/>
            <person name="Gonzalez-Candelas L."/>
            <person name="Gabaldon T."/>
        </authorList>
    </citation>
    <scope>NUCLEOTIDE SEQUENCE [LARGE SCALE GENOMIC DNA]</scope>
    <source>
        <strain evidence="8 9">MD-8</strain>
    </source>
</reference>
<dbReference type="Proteomes" id="UP000030143">
    <property type="component" value="Unassembled WGS sequence"/>
</dbReference>
<organism evidence="8 9">
    <name type="scientific">Penicillium expansum</name>
    <name type="common">Blue mold rot fungus</name>
    <dbReference type="NCBI Taxonomy" id="27334"/>
    <lineage>
        <taxon>Eukaryota</taxon>
        <taxon>Fungi</taxon>
        <taxon>Dikarya</taxon>
        <taxon>Ascomycota</taxon>
        <taxon>Pezizomycotina</taxon>
        <taxon>Eurotiomycetes</taxon>
        <taxon>Eurotiomycetidae</taxon>
        <taxon>Eurotiales</taxon>
        <taxon>Aspergillaceae</taxon>
        <taxon>Penicillium</taxon>
    </lineage>
</organism>
<dbReference type="EC" id="1.1.1.169" evidence="2"/>
<keyword evidence="3" id="KW-0521">NADP</keyword>
<protein>
    <recommendedName>
        <fullName evidence="2">2-dehydropantoate 2-reductase</fullName>
        <ecNumber evidence="2">1.1.1.169</ecNumber>
    </recommendedName>
    <alternativeName>
        <fullName evidence="5">Ketopantoate reductase</fullName>
    </alternativeName>
</protein>
<accession>A0A0A2IY06</accession>
<evidence type="ECO:0000256" key="1">
    <source>
        <dbReference type="ARBA" id="ARBA00007870"/>
    </source>
</evidence>
<dbReference type="InterPro" id="IPR003710">
    <property type="entry name" value="ApbA"/>
</dbReference>
<evidence type="ECO:0000259" key="6">
    <source>
        <dbReference type="Pfam" id="PF02558"/>
    </source>
</evidence>
<comment type="caution">
    <text evidence="8">The sequence shown here is derived from an EMBL/GenBank/DDBJ whole genome shotgun (WGS) entry which is preliminary data.</text>
</comment>
<dbReference type="InterPro" id="IPR050838">
    <property type="entry name" value="Ketopantoate_reductase"/>
</dbReference>
<dbReference type="RefSeq" id="XP_016597834.1">
    <property type="nucleotide sequence ID" value="XM_016737860.1"/>
</dbReference>
<gene>
    <name evidence="8" type="ORF">PEX2_005830</name>
</gene>
<dbReference type="InterPro" id="IPR013752">
    <property type="entry name" value="KPA_reductase"/>
</dbReference>
<dbReference type="SUPFAM" id="SSF48179">
    <property type="entry name" value="6-phosphogluconate dehydrogenase C-terminal domain-like"/>
    <property type="match status" value="1"/>
</dbReference>
<dbReference type="GeneID" id="27673279"/>
<dbReference type="Gene3D" id="1.10.1040.10">
    <property type="entry name" value="N-(1-d-carboxylethyl)-l-norvaline Dehydrogenase, domain 2"/>
    <property type="match status" value="1"/>
</dbReference>
<dbReference type="OrthoDB" id="73846at2759"/>
<sequence>MPSITTSLATTSMPSVRIHIIGLGSIGTFAAHAVSEIPNGPSVTLLLHRRSLLETYRQNGNQIRFESTDGKHLVSRGYDLETFYNDKWHLTTPQMKDSAVVTDEIQHLIVCAKATQTVSALRPLVPRLSRASNILFLQNGAGMIEEVNKYLFPDPMFRPNYLIGVISHGVTLNSPFNITHTGFSATSIGPVPSNASVLNRIPDAQPDYLCQTLPNSPILNLKPYSYSGILQIQLEKLAVNAFCNPICALNNAQNKFLFSVPEIRRAILTEISEVVLSLPELKDVPGLKERFSVERLEQTVHAIIEKTANATCSMVWDLRSGRETEINFINGSWSRMGRTLGVRTPVNDELVEKVLERWGSSRRCEQSN</sequence>
<dbReference type="EMBL" id="JQFZ01000181">
    <property type="protein sequence ID" value="KGO55861.1"/>
    <property type="molecule type" value="Genomic_DNA"/>
</dbReference>
<dbReference type="GO" id="GO:0005739">
    <property type="term" value="C:mitochondrion"/>
    <property type="evidence" value="ECO:0007669"/>
    <property type="project" value="TreeGrafter"/>
</dbReference>
<dbReference type="HOGENOM" id="CLU_031468_10_3_1"/>
<dbReference type="InterPro" id="IPR013332">
    <property type="entry name" value="KPR_N"/>
</dbReference>
<comment type="similarity">
    <text evidence="1">Belongs to the ketopantoate reductase family.</text>
</comment>
<dbReference type="NCBIfam" id="TIGR00745">
    <property type="entry name" value="apbA_panE"/>
    <property type="match status" value="1"/>
</dbReference>
<dbReference type="VEuPathDB" id="FungiDB:PEXP_042480"/>
<evidence type="ECO:0000313" key="8">
    <source>
        <dbReference type="EMBL" id="KGO55861.1"/>
    </source>
</evidence>
<dbReference type="PANTHER" id="PTHR43765:SF2">
    <property type="entry name" value="2-DEHYDROPANTOATE 2-REDUCTASE"/>
    <property type="match status" value="1"/>
</dbReference>
<dbReference type="GO" id="GO:0015940">
    <property type="term" value="P:pantothenate biosynthetic process"/>
    <property type="evidence" value="ECO:0007669"/>
    <property type="project" value="InterPro"/>
</dbReference>
<evidence type="ECO:0000256" key="2">
    <source>
        <dbReference type="ARBA" id="ARBA00013014"/>
    </source>
</evidence>
<keyword evidence="9" id="KW-1185">Reference proteome</keyword>
<feature type="domain" description="Ketopantoate reductase N-terminal" evidence="6">
    <location>
        <begin position="18"/>
        <end position="192"/>
    </location>
</feature>
<dbReference type="InterPro" id="IPR013328">
    <property type="entry name" value="6PGD_dom2"/>
</dbReference>
<evidence type="ECO:0000256" key="5">
    <source>
        <dbReference type="ARBA" id="ARBA00032024"/>
    </source>
</evidence>
<evidence type="ECO:0000313" key="9">
    <source>
        <dbReference type="Proteomes" id="UP000030143"/>
    </source>
</evidence>
<dbReference type="GO" id="GO:0008677">
    <property type="term" value="F:2-dehydropantoate 2-reductase activity"/>
    <property type="evidence" value="ECO:0007669"/>
    <property type="project" value="UniProtKB-EC"/>
</dbReference>
<evidence type="ECO:0000259" key="7">
    <source>
        <dbReference type="Pfam" id="PF08546"/>
    </source>
</evidence>
<name>A0A0A2IY06_PENEN</name>
<dbReference type="AlphaFoldDB" id="A0A0A2IY06"/>
<evidence type="ECO:0000256" key="4">
    <source>
        <dbReference type="ARBA" id="ARBA00023002"/>
    </source>
</evidence>
<dbReference type="Gene3D" id="3.40.50.720">
    <property type="entry name" value="NAD(P)-binding Rossmann-like Domain"/>
    <property type="match status" value="1"/>
</dbReference>
<dbReference type="InterPro" id="IPR036291">
    <property type="entry name" value="NAD(P)-bd_dom_sf"/>
</dbReference>
<proteinExistence type="inferred from homology"/>
<dbReference type="InterPro" id="IPR008927">
    <property type="entry name" value="6-PGluconate_DH-like_C_sf"/>
</dbReference>
<dbReference type="Pfam" id="PF08546">
    <property type="entry name" value="ApbA_C"/>
    <property type="match status" value="1"/>
</dbReference>
<evidence type="ECO:0000256" key="3">
    <source>
        <dbReference type="ARBA" id="ARBA00022857"/>
    </source>
</evidence>
<dbReference type="PhylomeDB" id="A0A0A2IY06"/>
<dbReference type="PANTHER" id="PTHR43765">
    <property type="entry name" value="2-DEHYDROPANTOATE 2-REDUCTASE-RELATED"/>
    <property type="match status" value="1"/>
</dbReference>
<feature type="domain" description="Ketopantoate reductase C-terminal" evidence="7">
    <location>
        <begin position="229"/>
        <end position="354"/>
    </location>
</feature>
<dbReference type="Pfam" id="PF02558">
    <property type="entry name" value="ApbA"/>
    <property type="match status" value="1"/>
</dbReference>
<dbReference type="STRING" id="27334.A0A0A2IY06"/>
<keyword evidence="4" id="KW-0560">Oxidoreductase</keyword>